<protein>
    <submittedName>
        <fullName evidence="1">Uncharacterized protein</fullName>
    </submittedName>
</protein>
<evidence type="ECO:0000313" key="2">
    <source>
        <dbReference type="Proteomes" id="UP001168990"/>
    </source>
</evidence>
<sequence length="127" mass="14840">MNSMKELSLSIEAYDYNYPPYCIEMTGAEAIDIQTMGNLWRLKFDRFSFEANELEVIVSNQSISHLTLKMCRFKECINLITNFSGLKYLNLKYVEEVDNNFLIRLVENCKELNSHSDTSIPYSFLLI</sequence>
<organism evidence="1 2">
    <name type="scientific">Microctonus aethiopoides</name>
    <dbReference type="NCBI Taxonomy" id="144406"/>
    <lineage>
        <taxon>Eukaryota</taxon>
        <taxon>Metazoa</taxon>
        <taxon>Ecdysozoa</taxon>
        <taxon>Arthropoda</taxon>
        <taxon>Hexapoda</taxon>
        <taxon>Insecta</taxon>
        <taxon>Pterygota</taxon>
        <taxon>Neoptera</taxon>
        <taxon>Endopterygota</taxon>
        <taxon>Hymenoptera</taxon>
        <taxon>Apocrita</taxon>
        <taxon>Ichneumonoidea</taxon>
        <taxon>Braconidae</taxon>
        <taxon>Euphorinae</taxon>
        <taxon>Microctonus</taxon>
    </lineage>
</organism>
<evidence type="ECO:0000313" key="1">
    <source>
        <dbReference type="EMBL" id="KAK0158405.1"/>
    </source>
</evidence>
<accession>A0AA39C6J1</accession>
<dbReference type="EMBL" id="JAQQBS010001424">
    <property type="protein sequence ID" value="KAK0158405.1"/>
    <property type="molecule type" value="Genomic_DNA"/>
</dbReference>
<reference evidence="1" key="1">
    <citation type="journal article" date="2023" name="bioRxiv">
        <title>Scaffold-level genome assemblies of two parasitoid biocontrol wasps reveal the parthenogenesis mechanism and an associated novel virus.</title>
        <authorList>
            <person name="Inwood S."/>
            <person name="Skelly J."/>
            <person name="Guhlin J."/>
            <person name="Harrop T."/>
            <person name="Goldson S."/>
            <person name="Dearden P."/>
        </authorList>
    </citation>
    <scope>NUCLEOTIDE SEQUENCE</scope>
    <source>
        <strain evidence="1">Irish</strain>
        <tissue evidence="1">Whole body</tissue>
    </source>
</reference>
<comment type="caution">
    <text evidence="1">The sequence shown here is derived from an EMBL/GenBank/DDBJ whole genome shotgun (WGS) entry which is preliminary data.</text>
</comment>
<dbReference type="Proteomes" id="UP001168990">
    <property type="component" value="Unassembled WGS sequence"/>
</dbReference>
<dbReference type="SUPFAM" id="SSF52047">
    <property type="entry name" value="RNI-like"/>
    <property type="match status" value="1"/>
</dbReference>
<gene>
    <name evidence="1" type="ORF">PV328_009412</name>
</gene>
<name>A0AA39C6J1_9HYME</name>
<dbReference type="InterPro" id="IPR032675">
    <property type="entry name" value="LRR_dom_sf"/>
</dbReference>
<reference evidence="1" key="2">
    <citation type="submission" date="2023-03" db="EMBL/GenBank/DDBJ databases">
        <authorList>
            <person name="Inwood S.N."/>
            <person name="Skelly J.G."/>
            <person name="Guhlin J."/>
            <person name="Harrop T.W.R."/>
            <person name="Goldson S.G."/>
            <person name="Dearden P.K."/>
        </authorList>
    </citation>
    <scope>NUCLEOTIDE SEQUENCE</scope>
    <source>
        <strain evidence="1">Irish</strain>
        <tissue evidence="1">Whole body</tissue>
    </source>
</reference>
<keyword evidence="2" id="KW-1185">Reference proteome</keyword>
<dbReference type="Gene3D" id="3.80.10.10">
    <property type="entry name" value="Ribonuclease Inhibitor"/>
    <property type="match status" value="1"/>
</dbReference>
<dbReference type="AlphaFoldDB" id="A0AA39C6J1"/>
<proteinExistence type="predicted"/>